<dbReference type="Proteomes" id="UP000289794">
    <property type="component" value="Chromosome"/>
</dbReference>
<feature type="transmembrane region" description="Helical" evidence="1">
    <location>
        <begin position="55"/>
        <end position="77"/>
    </location>
</feature>
<dbReference type="EMBL" id="CP035945">
    <property type="protein sequence ID" value="QBE96563.1"/>
    <property type="molecule type" value="Genomic_DNA"/>
</dbReference>
<feature type="transmembrane region" description="Helical" evidence="1">
    <location>
        <begin position="109"/>
        <end position="131"/>
    </location>
</feature>
<protein>
    <submittedName>
        <fullName evidence="2">Uncharacterized protein</fullName>
    </submittedName>
</protein>
<dbReference type="RefSeq" id="WP_130180687.1">
    <property type="nucleotide sequence ID" value="NZ_CP035945.1"/>
</dbReference>
<keyword evidence="1" id="KW-0812">Transmembrane</keyword>
<organism evidence="2 3">
    <name type="scientific">Blautia producta</name>
    <dbReference type="NCBI Taxonomy" id="33035"/>
    <lineage>
        <taxon>Bacteria</taxon>
        <taxon>Bacillati</taxon>
        <taxon>Bacillota</taxon>
        <taxon>Clostridia</taxon>
        <taxon>Lachnospirales</taxon>
        <taxon>Lachnospiraceae</taxon>
        <taxon>Blautia</taxon>
    </lineage>
</organism>
<sequence length="276" mass="31211">MLKKLFKYEWRSVSTLLFIVHGALLIYALIGRIGYQIYFSRFVSDSGNTVMGITTMFYVIVYVFGIMAVLLMTMLYLAMHIQKSFFSDEGYLTHTLPVSPTQLLLSKMFIYWIWTILDIIFVVISIGILLINKETWPAFTHVFREMWNTLSSLSGFSNVVNNIIYLLSLFVDFFCFSTGLLIFAICLGSQFKTHKVMGSVLSFFGIVIISNIVNLIITGATLPGGIGSTLMVTSAASEVSTTINYSYIAQTIWYLLAGIFFFLGSRYILSKKLNLE</sequence>
<keyword evidence="1" id="KW-0472">Membrane</keyword>
<dbReference type="AlphaFoldDB" id="A0A4P6LZK8"/>
<feature type="transmembrane region" description="Helical" evidence="1">
    <location>
        <begin position="12"/>
        <end position="35"/>
    </location>
</feature>
<reference evidence="2 3" key="1">
    <citation type="submission" date="2019-01" db="EMBL/GenBank/DDBJ databases">
        <title>PMF-metabolizing Aryl O-demethylase.</title>
        <authorList>
            <person name="Kim M."/>
        </authorList>
    </citation>
    <scope>NUCLEOTIDE SEQUENCE [LARGE SCALE GENOMIC DNA]</scope>
    <source>
        <strain evidence="2 3">PMF1</strain>
    </source>
</reference>
<evidence type="ECO:0000313" key="3">
    <source>
        <dbReference type="Proteomes" id="UP000289794"/>
    </source>
</evidence>
<accession>A0A4P6LZK8</accession>
<feature type="transmembrane region" description="Helical" evidence="1">
    <location>
        <begin position="247"/>
        <end position="269"/>
    </location>
</feature>
<proteinExistence type="predicted"/>
<gene>
    <name evidence="2" type="ORF">PMF13cell1_02109</name>
</gene>
<evidence type="ECO:0000256" key="1">
    <source>
        <dbReference type="SAM" id="Phobius"/>
    </source>
</evidence>
<feature type="transmembrane region" description="Helical" evidence="1">
    <location>
        <begin position="163"/>
        <end position="188"/>
    </location>
</feature>
<feature type="transmembrane region" description="Helical" evidence="1">
    <location>
        <begin position="200"/>
        <end position="227"/>
    </location>
</feature>
<dbReference type="KEGG" id="bpro:PMF13cell1_02109"/>
<keyword evidence="1" id="KW-1133">Transmembrane helix</keyword>
<name>A0A4P6LZK8_9FIRM</name>
<evidence type="ECO:0000313" key="2">
    <source>
        <dbReference type="EMBL" id="QBE96563.1"/>
    </source>
</evidence>